<organism evidence="7 8">
    <name type="scientific">Vibrio quintilis</name>
    <dbReference type="NCBI Taxonomy" id="1117707"/>
    <lineage>
        <taxon>Bacteria</taxon>
        <taxon>Pseudomonadati</taxon>
        <taxon>Pseudomonadota</taxon>
        <taxon>Gammaproteobacteria</taxon>
        <taxon>Vibrionales</taxon>
        <taxon>Vibrionaceae</taxon>
        <taxon>Vibrio</taxon>
    </lineage>
</organism>
<evidence type="ECO:0000313" key="7">
    <source>
        <dbReference type="EMBL" id="SHO58266.1"/>
    </source>
</evidence>
<evidence type="ECO:0000256" key="2">
    <source>
        <dbReference type="ARBA" id="ARBA00012404"/>
    </source>
</evidence>
<dbReference type="NCBIfam" id="TIGR01806">
    <property type="entry name" value="CM_mono2"/>
    <property type="match status" value="1"/>
</dbReference>
<dbReference type="STRING" id="1117707.VQ7734_04037"/>
<evidence type="ECO:0000256" key="4">
    <source>
        <dbReference type="ARBA" id="ARBA00023235"/>
    </source>
</evidence>
<dbReference type="NCBIfam" id="NF005965">
    <property type="entry name" value="PRK08055.1"/>
    <property type="match status" value="1"/>
</dbReference>
<dbReference type="InterPro" id="IPR036979">
    <property type="entry name" value="CM_dom_sf"/>
</dbReference>
<keyword evidence="4 7" id="KW-0413">Isomerase</keyword>
<reference evidence="8" key="1">
    <citation type="submission" date="2016-12" db="EMBL/GenBank/DDBJ databases">
        <authorList>
            <person name="Rodrigo-Torres L."/>
            <person name="Arahal R.D."/>
            <person name="Lucena T."/>
        </authorList>
    </citation>
    <scope>NUCLEOTIDE SEQUENCE [LARGE SCALE GENOMIC DNA]</scope>
</reference>
<dbReference type="PANTHER" id="PTHR38041">
    <property type="entry name" value="CHORISMATE MUTASE"/>
    <property type="match status" value="1"/>
</dbReference>
<evidence type="ECO:0000256" key="1">
    <source>
        <dbReference type="ARBA" id="ARBA00004817"/>
    </source>
</evidence>
<dbReference type="GO" id="GO:0046417">
    <property type="term" value="P:chorismate metabolic process"/>
    <property type="evidence" value="ECO:0007669"/>
    <property type="project" value="InterPro"/>
</dbReference>
<dbReference type="UniPathway" id="UPA00120">
    <property type="reaction ID" value="UER00203"/>
</dbReference>
<feature type="signal peptide" evidence="5">
    <location>
        <begin position="1"/>
        <end position="19"/>
    </location>
</feature>
<dbReference type="AlphaFoldDB" id="A0A1M7Z0R9"/>
<dbReference type="EC" id="5.4.99.5" evidence="2"/>
<dbReference type="InterPro" id="IPR036263">
    <property type="entry name" value="Chorismate_II_sf"/>
</dbReference>
<dbReference type="PANTHER" id="PTHR38041:SF2">
    <property type="entry name" value="SECRETED CHORISMATE MUTASE"/>
    <property type="match status" value="1"/>
</dbReference>
<dbReference type="RefSeq" id="WP_073585705.1">
    <property type="nucleotide sequence ID" value="NZ_AP024897.1"/>
</dbReference>
<keyword evidence="3 5" id="KW-0732">Signal</keyword>
<evidence type="ECO:0000259" key="6">
    <source>
        <dbReference type="PROSITE" id="PS51168"/>
    </source>
</evidence>
<evidence type="ECO:0000313" key="8">
    <source>
        <dbReference type="Proteomes" id="UP000184600"/>
    </source>
</evidence>
<dbReference type="InterPro" id="IPR002701">
    <property type="entry name" value="CM_II_prokaryot"/>
</dbReference>
<dbReference type="SUPFAM" id="SSF48600">
    <property type="entry name" value="Chorismate mutase II"/>
    <property type="match status" value="1"/>
</dbReference>
<dbReference type="SMART" id="SM00830">
    <property type="entry name" value="CM_2"/>
    <property type="match status" value="1"/>
</dbReference>
<feature type="domain" description="Chorismate mutase" evidence="6">
    <location>
        <begin position="1"/>
        <end position="97"/>
    </location>
</feature>
<gene>
    <name evidence="7" type="primary">pheA2</name>
    <name evidence="7" type="ORF">VQ7734_04037</name>
</gene>
<feature type="chain" id="PRO_5012907163" description="chorismate mutase" evidence="5">
    <location>
        <begin position="20"/>
        <end position="176"/>
    </location>
</feature>
<keyword evidence="8" id="KW-1185">Reference proteome</keyword>
<name>A0A1M7Z0R9_9VIBR</name>
<dbReference type="InterPro" id="IPR051331">
    <property type="entry name" value="Chorismate_mutase-related"/>
</dbReference>
<accession>A0A1M7Z0R9</accession>
<comment type="pathway">
    <text evidence="1">Metabolic intermediate biosynthesis; prephenate biosynthesis; prephenate from chorismate: step 1/1.</text>
</comment>
<dbReference type="PROSITE" id="PS51168">
    <property type="entry name" value="CHORISMATE_MUT_2"/>
    <property type="match status" value="1"/>
</dbReference>
<sequence length="176" mass="19987">MFKNVILLLSTLFSFSVLATPDPTPLFQAINQRLSYMEDVGLYKANHHLPIEDVTREEVVLKKAVRSAQKAGLNGASVAAFFRSQIAAAKAIQYRYRADLLNQPTRHQPRDLKKVIRPALIQLGNTINTNVKNYLEDGGKLTEQNWPEFNNTVKNRYLSSTDKKALYKALSQIRVR</sequence>
<dbReference type="OrthoDB" id="8445094at2"/>
<dbReference type="EMBL" id="FRFG01000059">
    <property type="protein sequence ID" value="SHO58266.1"/>
    <property type="molecule type" value="Genomic_DNA"/>
</dbReference>
<dbReference type="InterPro" id="IPR008240">
    <property type="entry name" value="Chorismate_mutase_periplasmic"/>
</dbReference>
<dbReference type="Gene3D" id="1.20.59.10">
    <property type="entry name" value="Chorismate mutase"/>
    <property type="match status" value="1"/>
</dbReference>
<proteinExistence type="predicted"/>
<dbReference type="GO" id="GO:0004106">
    <property type="term" value="F:chorismate mutase activity"/>
    <property type="evidence" value="ECO:0007669"/>
    <property type="project" value="UniProtKB-EC"/>
</dbReference>
<evidence type="ECO:0000256" key="3">
    <source>
        <dbReference type="ARBA" id="ARBA00022729"/>
    </source>
</evidence>
<dbReference type="GO" id="GO:0009697">
    <property type="term" value="P:salicylic acid biosynthetic process"/>
    <property type="evidence" value="ECO:0007669"/>
    <property type="project" value="TreeGrafter"/>
</dbReference>
<protein>
    <recommendedName>
        <fullName evidence="2">chorismate mutase</fullName>
        <ecNumber evidence="2">5.4.99.5</ecNumber>
    </recommendedName>
</protein>
<dbReference type="Proteomes" id="UP000184600">
    <property type="component" value="Unassembled WGS sequence"/>
</dbReference>
<dbReference type="Pfam" id="PF01817">
    <property type="entry name" value="CM_2"/>
    <property type="match status" value="1"/>
</dbReference>
<evidence type="ECO:0000256" key="5">
    <source>
        <dbReference type="SAM" id="SignalP"/>
    </source>
</evidence>